<protein>
    <submittedName>
        <fullName evidence="2">M20 peptidase aminoacylase family protein</fullName>
    </submittedName>
</protein>
<dbReference type="InterPro" id="IPR017439">
    <property type="entry name" value="Amidohydrolase"/>
</dbReference>
<dbReference type="InterPro" id="IPR036264">
    <property type="entry name" value="Bact_exopeptidase_dim_dom"/>
</dbReference>
<dbReference type="Gene3D" id="3.40.630.10">
    <property type="entry name" value="Zn peptidases"/>
    <property type="match status" value="1"/>
</dbReference>
<reference evidence="2 3" key="1">
    <citation type="submission" date="2024-05" db="EMBL/GenBank/DDBJ databases">
        <authorList>
            <person name="Haq I."/>
            <person name="Ullah Z."/>
            <person name="Ahmad R."/>
            <person name="Li M."/>
            <person name="Tong Y."/>
        </authorList>
    </citation>
    <scope>NUCLEOTIDE SEQUENCE [LARGE SCALE GENOMIC DNA]</scope>
    <source>
        <strain evidence="2 3">16A2E</strain>
    </source>
</reference>
<proteinExistence type="predicted"/>
<sequence>MGTTIRSLQPLLKEVFNHLHANPEVGWKEYETTKYIVRLLKNSNCTIRTFNDITGVVVEIGSGKPVVALRADIDALWQEVDGEFKANHSCGHDTHMTIVLGVLFTFLQEGLPNKGTLRFIFQPAEEKGEGALTLVEKGIVDDADFLYGLHLRPIQELKYGQYSPAIRHGASRTIKGVIVGEDAHGARPHLNANAIQVGSEFFQHLNNLYIDPMIPHSVKMTSFHAGGESANIIPGNANFSVDMRAQTNEAMEELMEKIERIARMLSTYHDVKIELEIGTNVAAAVLNEEASQLMKKAIEDTVGAEHLAPIVTTTGGDDFHFYTIKRPSIKATMLAIGCDLEPGLHHPKMSFNHDAIETSVEILVKAVKKTIAEYQG</sequence>
<evidence type="ECO:0000259" key="1">
    <source>
        <dbReference type="Pfam" id="PF07687"/>
    </source>
</evidence>
<keyword evidence="3" id="KW-1185">Reference proteome</keyword>
<evidence type="ECO:0000313" key="2">
    <source>
        <dbReference type="EMBL" id="MEN2769011.1"/>
    </source>
</evidence>
<dbReference type="EMBL" id="JBDIML010000009">
    <property type="protein sequence ID" value="MEN2769011.1"/>
    <property type="molecule type" value="Genomic_DNA"/>
</dbReference>
<dbReference type="Pfam" id="PF07687">
    <property type="entry name" value="M20_dimer"/>
    <property type="match status" value="1"/>
</dbReference>
<dbReference type="PANTHER" id="PTHR11014">
    <property type="entry name" value="PEPTIDASE M20 FAMILY MEMBER"/>
    <property type="match status" value="1"/>
</dbReference>
<dbReference type="PIRSF" id="PIRSF005962">
    <property type="entry name" value="Pept_M20D_amidohydro"/>
    <property type="match status" value="1"/>
</dbReference>
<comment type="caution">
    <text evidence="2">The sequence shown here is derived from an EMBL/GenBank/DDBJ whole genome shotgun (WGS) entry which is preliminary data.</text>
</comment>
<name>A0ABU9XL33_9BACI</name>
<feature type="domain" description="Peptidase M20 dimerisation" evidence="1">
    <location>
        <begin position="178"/>
        <end position="262"/>
    </location>
</feature>
<dbReference type="Gene3D" id="3.30.70.360">
    <property type="match status" value="1"/>
</dbReference>
<dbReference type="SUPFAM" id="SSF55031">
    <property type="entry name" value="Bacterial exopeptidase dimerisation domain"/>
    <property type="match status" value="1"/>
</dbReference>
<dbReference type="PANTHER" id="PTHR11014:SF122">
    <property type="entry name" value="AMIDOHYDROLASE AMHX"/>
    <property type="match status" value="1"/>
</dbReference>
<dbReference type="NCBIfam" id="TIGR01891">
    <property type="entry name" value="amidohydrolases"/>
    <property type="match status" value="1"/>
</dbReference>
<organism evidence="2 3">
    <name type="scientific">Ornithinibacillus xuwenensis</name>
    <dbReference type="NCBI Taxonomy" id="3144668"/>
    <lineage>
        <taxon>Bacteria</taxon>
        <taxon>Bacillati</taxon>
        <taxon>Bacillota</taxon>
        <taxon>Bacilli</taxon>
        <taxon>Bacillales</taxon>
        <taxon>Bacillaceae</taxon>
        <taxon>Ornithinibacillus</taxon>
    </lineage>
</organism>
<dbReference type="RefSeq" id="WP_345826510.1">
    <property type="nucleotide sequence ID" value="NZ_JBDIML010000009.1"/>
</dbReference>
<gene>
    <name evidence="2" type="ORF">ABC228_17700</name>
</gene>
<dbReference type="SUPFAM" id="SSF53187">
    <property type="entry name" value="Zn-dependent exopeptidases"/>
    <property type="match status" value="1"/>
</dbReference>
<dbReference type="Pfam" id="PF01546">
    <property type="entry name" value="Peptidase_M20"/>
    <property type="match status" value="1"/>
</dbReference>
<dbReference type="CDD" id="cd08018">
    <property type="entry name" value="M20_Acy1_amhX-like"/>
    <property type="match status" value="1"/>
</dbReference>
<dbReference type="Proteomes" id="UP001444625">
    <property type="component" value="Unassembled WGS sequence"/>
</dbReference>
<dbReference type="InterPro" id="IPR002933">
    <property type="entry name" value="Peptidase_M20"/>
</dbReference>
<accession>A0ABU9XL33</accession>
<dbReference type="InterPro" id="IPR011650">
    <property type="entry name" value="Peptidase_M20_dimer"/>
</dbReference>
<evidence type="ECO:0000313" key="3">
    <source>
        <dbReference type="Proteomes" id="UP001444625"/>
    </source>
</evidence>
<dbReference type="InterPro" id="IPR037484">
    <property type="entry name" value="AmhX-like"/>
</dbReference>